<organism evidence="1 2">
    <name type="scientific">Paratissierella segnis</name>
    <dbReference type="NCBI Taxonomy" id="2763679"/>
    <lineage>
        <taxon>Bacteria</taxon>
        <taxon>Bacillati</taxon>
        <taxon>Bacillota</taxon>
        <taxon>Tissierellia</taxon>
        <taxon>Tissierellales</taxon>
        <taxon>Tissierellaceae</taxon>
        <taxon>Paratissierella</taxon>
    </lineage>
</organism>
<reference evidence="1" key="1">
    <citation type="submission" date="2020-08" db="EMBL/GenBank/DDBJ databases">
        <title>Genome public.</title>
        <authorList>
            <person name="Liu C."/>
            <person name="Sun Q."/>
        </authorList>
    </citation>
    <scope>NUCLEOTIDE SEQUENCE</scope>
    <source>
        <strain evidence="1">BX21</strain>
    </source>
</reference>
<name>A0A926EZ78_9FIRM</name>
<gene>
    <name evidence="1" type="ORF">H8707_12315</name>
</gene>
<proteinExistence type="predicted"/>
<keyword evidence="2" id="KW-1185">Reference proteome</keyword>
<evidence type="ECO:0000313" key="1">
    <source>
        <dbReference type="EMBL" id="MBC8588999.1"/>
    </source>
</evidence>
<evidence type="ECO:0000313" key="2">
    <source>
        <dbReference type="Proteomes" id="UP000601171"/>
    </source>
</evidence>
<dbReference type="EMBL" id="JACRTG010000029">
    <property type="protein sequence ID" value="MBC8588999.1"/>
    <property type="molecule type" value="Genomic_DNA"/>
</dbReference>
<dbReference type="Proteomes" id="UP000601171">
    <property type="component" value="Unassembled WGS sequence"/>
</dbReference>
<protein>
    <submittedName>
        <fullName evidence="1">Uncharacterized protein</fullName>
    </submittedName>
</protein>
<comment type="caution">
    <text evidence="1">The sequence shown here is derived from an EMBL/GenBank/DDBJ whole genome shotgun (WGS) entry which is preliminary data.</text>
</comment>
<sequence>MIDNKYIQIHNINNITQLKVVLDKYDMKFNEDRYMILLNFLKNYSSIKKRDIKLEELQDIVIQLGGEIGK</sequence>
<dbReference type="AlphaFoldDB" id="A0A926EZ78"/>
<dbReference type="RefSeq" id="WP_262430458.1">
    <property type="nucleotide sequence ID" value="NZ_JACRTG010000029.1"/>
</dbReference>
<accession>A0A926EZ78</accession>